<name>A0A3B8WH04_MARNT</name>
<sequence>EPEPEPEFVPANPVKFVALEQLRQRKGWTLQLVAGNQEQTVLNVLRRAPEDANLSYTKGERQGLPWFMLVYGQYSSREEAGAAAASLPDALRISNPWVRPYEDY</sequence>
<dbReference type="EMBL" id="DLYI01000221">
    <property type="protein sequence ID" value="HAC29449.1"/>
    <property type="molecule type" value="Genomic_DNA"/>
</dbReference>
<dbReference type="PROSITE" id="PS51724">
    <property type="entry name" value="SPOR"/>
    <property type="match status" value="1"/>
</dbReference>
<feature type="non-terminal residue" evidence="2">
    <location>
        <position position="1"/>
    </location>
</feature>
<protein>
    <submittedName>
        <fullName evidence="2">Sporulation protein</fullName>
    </submittedName>
</protein>
<organism evidence="2 3">
    <name type="scientific">Marinobacter nauticus</name>
    <name type="common">Marinobacter hydrocarbonoclasticus</name>
    <name type="synonym">Marinobacter aquaeolei</name>
    <dbReference type="NCBI Taxonomy" id="2743"/>
    <lineage>
        <taxon>Bacteria</taxon>
        <taxon>Pseudomonadati</taxon>
        <taxon>Pseudomonadota</taxon>
        <taxon>Gammaproteobacteria</taxon>
        <taxon>Pseudomonadales</taxon>
        <taxon>Marinobacteraceae</taxon>
        <taxon>Marinobacter</taxon>
    </lineage>
</organism>
<dbReference type="Gene3D" id="3.30.70.1070">
    <property type="entry name" value="Sporulation related repeat"/>
    <property type="match status" value="1"/>
</dbReference>
<dbReference type="Pfam" id="PF05036">
    <property type="entry name" value="SPOR"/>
    <property type="match status" value="1"/>
</dbReference>
<reference evidence="2 3" key="1">
    <citation type="journal article" date="2018" name="Nat. Biotechnol.">
        <title>A standardized bacterial taxonomy based on genome phylogeny substantially revises the tree of life.</title>
        <authorList>
            <person name="Parks D.H."/>
            <person name="Chuvochina M."/>
            <person name="Waite D.W."/>
            <person name="Rinke C."/>
            <person name="Skarshewski A."/>
            <person name="Chaumeil P.A."/>
            <person name="Hugenholtz P."/>
        </authorList>
    </citation>
    <scope>NUCLEOTIDE SEQUENCE [LARGE SCALE GENOMIC DNA]</scope>
    <source>
        <strain evidence="2">UBA9049</strain>
    </source>
</reference>
<dbReference type="InterPro" id="IPR036680">
    <property type="entry name" value="SPOR-like_sf"/>
</dbReference>
<evidence type="ECO:0000313" key="3">
    <source>
        <dbReference type="Proteomes" id="UP000261325"/>
    </source>
</evidence>
<comment type="caution">
    <text evidence="2">The sequence shown here is derived from an EMBL/GenBank/DDBJ whole genome shotgun (WGS) entry which is preliminary data.</text>
</comment>
<gene>
    <name evidence="2" type="ORF">DCF82_16820</name>
</gene>
<evidence type="ECO:0000259" key="1">
    <source>
        <dbReference type="PROSITE" id="PS51724"/>
    </source>
</evidence>
<dbReference type="GO" id="GO:0042834">
    <property type="term" value="F:peptidoglycan binding"/>
    <property type="evidence" value="ECO:0007669"/>
    <property type="project" value="InterPro"/>
</dbReference>
<proteinExistence type="predicted"/>
<evidence type="ECO:0000313" key="2">
    <source>
        <dbReference type="EMBL" id="HAC29449.1"/>
    </source>
</evidence>
<dbReference type="Proteomes" id="UP000261325">
    <property type="component" value="Unassembled WGS sequence"/>
</dbReference>
<accession>A0A3B8WH04</accession>
<dbReference type="InterPro" id="IPR007730">
    <property type="entry name" value="SPOR-like_dom"/>
</dbReference>
<feature type="domain" description="SPOR" evidence="1">
    <location>
        <begin position="22"/>
        <end position="100"/>
    </location>
</feature>
<dbReference type="AlphaFoldDB" id="A0A3B8WH04"/>